<proteinExistence type="predicted"/>
<sequence>MASAYLGPESPRPMAVISEAYRGHVQDRLPLFPTTERYSLGNDYEERFFYLLHKYLELDTTDRLCYVGNARESIADRIEEHFCLVEPVRTLVPGHVHYEETDDHKMLPIPLSHVGAEEHFKQLVRDRECARGSARKGLFDKILVHDGVRYLTAKPSAVYCDMVKCLAPGGMLLVIHRPADLTTLPFFRDAQQRLADNDASYMDIVRDLQSVGLDVQWELEVVPVRMPRRKWLAMMRDRYPPQMEIMSDTEILDGLRELTEGVLKYEGDLVEFQDRLLFIKATHSNLENGYPSVQRYSCGQYVPFPQQNDLKLNMTLPPDFEMDSTRGKRSDSGFKFLWG</sequence>
<dbReference type="Proteomes" id="UP001374579">
    <property type="component" value="Unassembled WGS sequence"/>
</dbReference>
<gene>
    <name evidence="1" type="ORF">V1264_009466</name>
</gene>
<organism evidence="1 2">
    <name type="scientific">Littorina saxatilis</name>
    <dbReference type="NCBI Taxonomy" id="31220"/>
    <lineage>
        <taxon>Eukaryota</taxon>
        <taxon>Metazoa</taxon>
        <taxon>Spiralia</taxon>
        <taxon>Lophotrochozoa</taxon>
        <taxon>Mollusca</taxon>
        <taxon>Gastropoda</taxon>
        <taxon>Caenogastropoda</taxon>
        <taxon>Littorinimorpha</taxon>
        <taxon>Littorinoidea</taxon>
        <taxon>Littorinidae</taxon>
        <taxon>Littorina</taxon>
    </lineage>
</organism>
<accession>A0AAN9G1E9</accession>
<evidence type="ECO:0000313" key="1">
    <source>
        <dbReference type="EMBL" id="KAK7091833.1"/>
    </source>
</evidence>
<name>A0AAN9G1E9_9CAEN</name>
<dbReference type="GO" id="GO:0008299">
    <property type="term" value="P:isoprenoid biosynthetic process"/>
    <property type="evidence" value="ECO:0007669"/>
    <property type="project" value="InterPro"/>
</dbReference>
<dbReference type="PROSITE" id="PS01295">
    <property type="entry name" value="ISPD"/>
    <property type="match status" value="1"/>
</dbReference>
<dbReference type="InterPro" id="IPR029063">
    <property type="entry name" value="SAM-dependent_MTases_sf"/>
</dbReference>
<dbReference type="SUPFAM" id="SSF53335">
    <property type="entry name" value="S-adenosyl-L-methionine-dependent methyltransferases"/>
    <property type="match status" value="1"/>
</dbReference>
<reference evidence="1 2" key="1">
    <citation type="submission" date="2024-02" db="EMBL/GenBank/DDBJ databases">
        <title>Chromosome-scale genome assembly of the rough periwinkle Littorina saxatilis.</title>
        <authorList>
            <person name="De Jode A."/>
            <person name="Faria R."/>
            <person name="Formenti G."/>
            <person name="Sims Y."/>
            <person name="Smith T.P."/>
            <person name="Tracey A."/>
            <person name="Wood J.M.D."/>
            <person name="Zagrodzka Z.B."/>
            <person name="Johannesson K."/>
            <person name="Butlin R.K."/>
            <person name="Leder E.H."/>
        </authorList>
    </citation>
    <scope>NUCLEOTIDE SEQUENCE [LARGE SCALE GENOMIC DNA]</scope>
    <source>
        <strain evidence="1">Snail1</strain>
        <tissue evidence="1">Muscle</tissue>
    </source>
</reference>
<keyword evidence="2" id="KW-1185">Reference proteome</keyword>
<dbReference type="GO" id="GO:0003824">
    <property type="term" value="F:catalytic activity"/>
    <property type="evidence" value="ECO:0007669"/>
    <property type="project" value="InterPro"/>
</dbReference>
<dbReference type="InterPro" id="IPR018294">
    <property type="entry name" value="ISPD_synthase_CS"/>
</dbReference>
<protein>
    <submittedName>
        <fullName evidence="1">Uncharacterized protein</fullName>
    </submittedName>
</protein>
<dbReference type="AlphaFoldDB" id="A0AAN9G1E9"/>
<dbReference type="EMBL" id="JBAMIC010000022">
    <property type="protein sequence ID" value="KAK7091833.1"/>
    <property type="molecule type" value="Genomic_DNA"/>
</dbReference>
<comment type="caution">
    <text evidence="1">The sequence shown here is derived from an EMBL/GenBank/DDBJ whole genome shotgun (WGS) entry which is preliminary data.</text>
</comment>
<evidence type="ECO:0000313" key="2">
    <source>
        <dbReference type="Proteomes" id="UP001374579"/>
    </source>
</evidence>